<accession>A0A9P0LJR5</accession>
<evidence type="ECO:0000256" key="1">
    <source>
        <dbReference type="ARBA" id="ARBA00004123"/>
    </source>
</evidence>
<dbReference type="InterPro" id="IPR003173">
    <property type="entry name" value="PC4_C"/>
</dbReference>
<keyword evidence="4" id="KW-0238">DNA-binding</keyword>
<feature type="compositionally biased region" description="Basic residues" evidence="7">
    <location>
        <begin position="22"/>
        <end position="31"/>
    </location>
</feature>
<feature type="region of interest" description="Disordered" evidence="7">
    <location>
        <begin position="1"/>
        <end position="73"/>
    </location>
</feature>
<keyword evidence="10" id="KW-1185">Reference proteome</keyword>
<dbReference type="Proteomes" id="UP001152888">
    <property type="component" value="Unassembled WGS sequence"/>
</dbReference>
<evidence type="ECO:0000256" key="5">
    <source>
        <dbReference type="ARBA" id="ARBA00023163"/>
    </source>
</evidence>
<evidence type="ECO:0000256" key="3">
    <source>
        <dbReference type="ARBA" id="ARBA00023015"/>
    </source>
</evidence>
<dbReference type="InterPro" id="IPR009044">
    <property type="entry name" value="ssDNA-bd_transcriptional_reg"/>
</dbReference>
<comment type="similarity">
    <text evidence="2">Belongs to the transcriptional coactivator PC4 family.</text>
</comment>
<dbReference type="EMBL" id="CAKOFQ010007285">
    <property type="protein sequence ID" value="CAH1997399.1"/>
    <property type="molecule type" value="Genomic_DNA"/>
</dbReference>
<reference evidence="9" key="1">
    <citation type="submission" date="2022-03" db="EMBL/GenBank/DDBJ databases">
        <authorList>
            <person name="Sayadi A."/>
        </authorList>
    </citation>
    <scope>NUCLEOTIDE SEQUENCE</scope>
</reference>
<dbReference type="SUPFAM" id="SSF54447">
    <property type="entry name" value="ssDNA-binding transcriptional regulator domain"/>
    <property type="match status" value="1"/>
</dbReference>
<comment type="caution">
    <text evidence="9">The sequence shown here is derived from an EMBL/GenBank/DDBJ whole genome shotgun (WGS) entry which is preliminary data.</text>
</comment>
<dbReference type="OrthoDB" id="2505440at2759"/>
<evidence type="ECO:0000313" key="9">
    <source>
        <dbReference type="EMBL" id="CAH1997399.1"/>
    </source>
</evidence>
<sequence length="132" mass="15354">MPKNKKEESDSGSESEQEMKNKKSKKDHKKKNSDTSDSDSGPEDKTPAKKSKPEVKKAKSKDSSEENQWSLGKNRFVKLTEFKNNWYLDVREFYNADGDLKPSKKGIMLTMEQWQKLKNHMEDIDKAIRQNV</sequence>
<dbReference type="GO" id="GO:0003713">
    <property type="term" value="F:transcription coactivator activity"/>
    <property type="evidence" value="ECO:0007669"/>
    <property type="project" value="InterPro"/>
</dbReference>
<keyword evidence="3" id="KW-0805">Transcription regulation</keyword>
<protein>
    <recommendedName>
        <fullName evidence="8">Transcriptional coactivator p15 (PC4) C-terminal domain-containing protein</fullName>
    </recommendedName>
</protein>
<keyword evidence="6" id="KW-0539">Nucleus</keyword>
<evidence type="ECO:0000256" key="7">
    <source>
        <dbReference type="SAM" id="MobiDB-lite"/>
    </source>
</evidence>
<evidence type="ECO:0000256" key="6">
    <source>
        <dbReference type="ARBA" id="ARBA00023242"/>
    </source>
</evidence>
<dbReference type="Pfam" id="PF02229">
    <property type="entry name" value="PC4"/>
    <property type="match status" value="1"/>
</dbReference>
<evidence type="ECO:0000259" key="8">
    <source>
        <dbReference type="Pfam" id="PF02229"/>
    </source>
</evidence>
<dbReference type="PANTHER" id="PTHR13215">
    <property type="entry name" value="RNA POLYMERASE II TRANSCRIPTIONAL COACTIVATOR"/>
    <property type="match status" value="1"/>
</dbReference>
<evidence type="ECO:0000313" key="10">
    <source>
        <dbReference type="Proteomes" id="UP001152888"/>
    </source>
</evidence>
<dbReference type="GO" id="GO:0005634">
    <property type="term" value="C:nucleus"/>
    <property type="evidence" value="ECO:0007669"/>
    <property type="project" value="UniProtKB-SubCell"/>
</dbReference>
<feature type="compositionally biased region" description="Basic and acidic residues" evidence="7">
    <location>
        <begin position="42"/>
        <end position="64"/>
    </location>
</feature>
<gene>
    <name evidence="9" type="ORF">ACAOBT_LOCUS23715</name>
</gene>
<dbReference type="GO" id="GO:0060261">
    <property type="term" value="P:positive regulation of transcription initiation by RNA polymerase II"/>
    <property type="evidence" value="ECO:0007669"/>
    <property type="project" value="InterPro"/>
</dbReference>
<dbReference type="InterPro" id="IPR045125">
    <property type="entry name" value="Sub1/Tcp4-like"/>
</dbReference>
<organism evidence="9 10">
    <name type="scientific">Acanthoscelides obtectus</name>
    <name type="common">Bean weevil</name>
    <name type="synonym">Bruchus obtectus</name>
    <dbReference type="NCBI Taxonomy" id="200917"/>
    <lineage>
        <taxon>Eukaryota</taxon>
        <taxon>Metazoa</taxon>
        <taxon>Ecdysozoa</taxon>
        <taxon>Arthropoda</taxon>
        <taxon>Hexapoda</taxon>
        <taxon>Insecta</taxon>
        <taxon>Pterygota</taxon>
        <taxon>Neoptera</taxon>
        <taxon>Endopterygota</taxon>
        <taxon>Coleoptera</taxon>
        <taxon>Polyphaga</taxon>
        <taxon>Cucujiformia</taxon>
        <taxon>Chrysomeloidea</taxon>
        <taxon>Chrysomelidae</taxon>
        <taxon>Bruchinae</taxon>
        <taxon>Bruchini</taxon>
        <taxon>Acanthoscelides</taxon>
    </lineage>
</organism>
<dbReference type="AlphaFoldDB" id="A0A9P0LJR5"/>
<feature type="domain" description="Transcriptional coactivator p15 (PC4) C-terminal" evidence="8">
    <location>
        <begin position="69"/>
        <end position="120"/>
    </location>
</feature>
<comment type="subcellular location">
    <subcellularLocation>
        <location evidence="1">Nucleus</location>
    </subcellularLocation>
</comment>
<dbReference type="GO" id="GO:0003677">
    <property type="term" value="F:DNA binding"/>
    <property type="evidence" value="ECO:0007669"/>
    <property type="project" value="UniProtKB-KW"/>
</dbReference>
<evidence type="ECO:0000256" key="4">
    <source>
        <dbReference type="ARBA" id="ARBA00023125"/>
    </source>
</evidence>
<proteinExistence type="inferred from homology"/>
<dbReference type="Gene3D" id="2.30.31.10">
    <property type="entry name" value="Transcriptional Coactivator Pc4, Chain A"/>
    <property type="match status" value="1"/>
</dbReference>
<keyword evidence="5" id="KW-0804">Transcription</keyword>
<evidence type="ECO:0000256" key="2">
    <source>
        <dbReference type="ARBA" id="ARBA00009001"/>
    </source>
</evidence>
<name>A0A9P0LJR5_ACAOB</name>